<dbReference type="Pfam" id="PF04000">
    <property type="entry name" value="Sas10_Utp3"/>
    <property type="match status" value="1"/>
</dbReference>
<evidence type="ECO:0000313" key="3">
    <source>
        <dbReference type="EMBL" id="CAK8683148.1"/>
    </source>
</evidence>
<gene>
    <name evidence="3" type="ORF">CVLEPA_LOCUS14250</name>
</gene>
<evidence type="ECO:0000313" key="4">
    <source>
        <dbReference type="Proteomes" id="UP001642483"/>
    </source>
</evidence>
<dbReference type="InterPro" id="IPR007146">
    <property type="entry name" value="Sas10/Utp3/C1D"/>
</dbReference>
<dbReference type="PANTHER" id="PTHR13237">
    <property type="entry name" value="SOMETHING ABOUT SILENCING PROTEIN 10-RELATED"/>
    <property type="match status" value="1"/>
</dbReference>
<feature type="compositionally biased region" description="Basic and acidic residues" evidence="2">
    <location>
        <begin position="178"/>
        <end position="192"/>
    </location>
</feature>
<evidence type="ECO:0008006" key="5">
    <source>
        <dbReference type="Google" id="ProtNLM"/>
    </source>
</evidence>
<comment type="caution">
    <text evidence="3">The sequence shown here is derived from an EMBL/GenBank/DDBJ whole genome shotgun (WGS) entry which is preliminary data.</text>
</comment>
<comment type="similarity">
    <text evidence="1">Belongs to the SAS10 family.</text>
</comment>
<sequence>MTAVPEELDIDKIVAADLPKFQECLKEIKEHSDLITQDVRHLTEKIENGELPTSDGISLLDVKNQTFLTYLSNLVAIVSSKVNGESIKDSESVKTAVESRIVLEKIRPLELKLKYQIDNLLKSATESNAQAKTDTHQFKPNVDNFGSSDSCESEDGEKDDEVKNGTKKYVPPHIAAVKLDEGGKESQAEKQRQHALTKSSIISELVSEATDTPSEISHHPQLHSRTVKDREDRKRYEEEYFTRVNVPKKQRMAEKHMLRKSELATLANFGKVDFLHGASSNVPKRKSKNNKKSLKSKKKKFRK</sequence>
<feature type="region of interest" description="Disordered" evidence="2">
    <location>
        <begin position="211"/>
        <end position="233"/>
    </location>
</feature>
<name>A0ABP0FWV9_CLALP</name>
<feature type="region of interest" description="Disordered" evidence="2">
    <location>
        <begin position="275"/>
        <end position="303"/>
    </location>
</feature>
<organism evidence="3 4">
    <name type="scientific">Clavelina lepadiformis</name>
    <name type="common">Light-bulb sea squirt</name>
    <name type="synonym">Ascidia lepadiformis</name>
    <dbReference type="NCBI Taxonomy" id="159417"/>
    <lineage>
        <taxon>Eukaryota</taxon>
        <taxon>Metazoa</taxon>
        <taxon>Chordata</taxon>
        <taxon>Tunicata</taxon>
        <taxon>Ascidiacea</taxon>
        <taxon>Aplousobranchia</taxon>
        <taxon>Clavelinidae</taxon>
        <taxon>Clavelina</taxon>
    </lineage>
</organism>
<accession>A0ABP0FWV9</accession>
<feature type="compositionally biased region" description="Basic residues" evidence="2">
    <location>
        <begin position="283"/>
        <end position="303"/>
    </location>
</feature>
<keyword evidence="4" id="KW-1185">Reference proteome</keyword>
<evidence type="ECO:0000256" key="1">
    <source>
        <dbReference type="ARBA" id="ARBA00010979"/>
    </source>
</evidence>
<feature type="region of interest" description="Disordered" evidence="2">
    <location>
        <begin position="128"/>
        <end position="198"/>
    </location>
</feature>
<protein>
    <recommendedName>
        <fullName evidence="5">Neuroguidin</fullName>
    </recommendedName>
</protein>
<dbReference type="PANTHER" id="PTHR13237:SF9">
    <property type="entry name" value="NEUROGUIDIN"/>
    <property type="match status" value="1"/>
</dbReference>
<reference evidence="3 4" key="1">
    <citation type="submission" date="2024-02" db="EMBL/GenBank/DDBJ databases">
        <authorList>
            <person name="Daric V."/>
            <person name="Darras S."/>
        </authorList>
    </citation>
    <scope>NUCLEOTIDE SEQUENCE [LARGE SCALE GENOMIC DNA]</scope>
</reference>
<evidence type="ECO:0000256" key="2">
    <source>
        <dbReference type="SAM" id="MobiDB-lite"/>
    </source>
</evidence>
<dbReference type="Proteomes" id="UP001642483">
    <property type="component" value="Unassembled WGS sequence"/>
</dbReference>
<dbReference type="EMBL" id="CAWYQH010000096">
    <property type="protein sequence ID" value="CAK8683148.1"/>
    <property type="molecule type" value="Genomic_DNA"/>
</dbReference>
<proteinExistence type="inferred from homology"/>